<keyword evidence="1" id="KW-0472">Membrane</keyword>
<reference evidence="2" key="1">
    <citation type="submission" date="2012-11" db="EMBL/GenBank/DDBJ databases">
        <authorList>
            <person name="Lucero-Rivera Y.E."/>
            <person name="Tovar-Ramirez D."/>
        </authorList>
    </citation>
    <scope>NUCLEOTIDE SEQUENCE</scope>
    <source>
        <tissue evidence="2">Salivary gland</tissue>
    </source>
</reference>
<accession>L7LVN4</accession>
<keyword evidence="1" id="KW-0812">Transmembrane</keyword>
<name>L7LVN4_RHIPC</name>
<evidence type="ECO:0000313" key="2">
    <source>
        <dbReference type="EMBL" id="JAA56121.1"/>
    </source>
</evidence>
<keyword evidence="1" id="KW-1133">Transmembrane helix</keyword>
<evidence type="ECO:0000256" key="1">
    <source>
        <dbReference type="SAM" id="Phobius"/>
    </source>
</evidence>
<sequence>MLLQRCILWFIGWSLCFERYFVHVDSLLQQTLLCFAFSINRVFLLLLLFFFFFYCALFIVGFVYCIYVTPQFFAFFLSMLF</sequence>
<proteinExistence type="evidence at transcript level"/>
<dbReference type="AlphaFoldDB" id="L7LVN4"/>
<organism evidence="2">
    <name type="scientific">Rhipicephalus pulchellus</name>
    <name type="common">Yellow backed tick</name>
    <name type="synonym">Dermacentor pulchellus</name>
    <dbReference type="NCBI Taxonomy" id="72859"/>
    <lineage>
        <taxon>Eukaryota</taxon>
        <taxon>Metazoa</taxon>
        <taxon>Ecdysozoa</taxon>
        <taxon>Arthropoda</taxon>
        <taxon>Chelicerata</taxon>
        <taxon>Arachnida</taxon>
        <taxon>Acari</taxon>
        <taxon>Parasitiformes</taxon>
        <taxon>Ixodida</taxon>
        <taxon>Ixodoidea</taxon>
        <taxon>Ixodidae</taxon>
        <taxon>Rhipicephalinae</taxon>
        <taxon>Rhipicephalus</taxon>
        <taxon>Rhipicephalus</taxon>
    </lineage>
</organism>
<reference evidence="2" key="2">
    <citation type="journal article" date="2015" name="J. Proteomics">
        <title>Sexual differences in the sialomes of the zebra tick, Rhipicephalus pulchellus.</title>
        <authorList>
            <person name="Tan A.W."/>
            <person name="Francischetti I.M."/>
            <person name="Slovak M."/>
            <person name="Kini R.M."/>
            <person name="Ribeiro J.M."/>
        </authorList>
    </citation>
    <scope>NUCLEOTIDE SEQUENCE</scope>
    <source>
        <tissue evidence="2">Salivary gland</tissue>
    </source>
</reference>
<feature type="transmembrane region" description="Helical" evidence="1">
    <location>
        <begin position="42"/>
        <end position="69"/>
    </location>
</feature>
<protein>
    <submittedName>
        <fullName evidence="2">Uncharacterized protein</fullName>
    </submittedName>
</protein>
<dbReference type="EMBL" id="GACK01008913">
    <property type="protein sequence ID" value="JAA56121.1"/>
    <property type="molecule type" value="mRNA"/>
</dbReference>